<evidence type="ECO:0000256" key="1">
    <source>
        <dbReference type="SAM" id="Phobius"/>
    </source>
</evidence>
<keyword evidence="1" id="KW-0812">Transmembrane</keyword>
<reference evidence="2 3" key="1">
    <citation type="submission" date="2020-11" db="EMBL/GenBank/DDBJ databases">
        <authorList>
            <person name="Kim M.K."/>
        </authorList>
    </citation>
    <scope>NUCLEOTIDE SEQUENCE [LARGE SCALE GENOMIC DNA]</scope>
    <source>
        <strain evidence="2 3">BT683</strain>
    </source>
</reference>
<name>A0ABS0ICB8_9BACT</name>
<keyword evidence="1" id="KW-1133">Transmembrane helix</keyword>
<feature type="transmembrane region" description="Helical" evidence="1">
    <location>
        <begin position="117"/>
        <end position="140"/>
    </location>
</feature>
<keyword evidence="3" id="KW-1185">Reference proteome</keyword>
<sequence>MQTNPLFRLLLLINLCLTKFYEQWYPHDAHWQAAMVTPLLLLCNVLEIQLLAEAFSDEPAGGGLLLGDVLLTSHQQAYAVALPSLLLVGAVNYVLVYRRGKYEDYFFRLSHERTDILHRDFFVLVGYFVLTVVPVGYWLVQKIANMPS</sequence>
<feature type="transmembrane region" description="Helical" evidence="1">
    <location>
        <begin position="76"/>
        <end position="96"/>
    </location>
</feature>
<proteinExistence type="predicted"/>
<evidence type="ECO:0000313" key="3">
    <source>
        <dbReference type="Proteomes" id="UP000597617"/>
    </source>
</evidence>
<dbReference type="Proteomes" id="UP000597617">
    <property type="component" value="Unassembled WGS sequence"/>
</dbReference>
<keyword evidence="1" id="KW-0472">Membrane</keyword>
<accession>A0ABS0ICB8</accession>
<gene>
    <name evidence="2" type="ORF">I2I05_00990</name>
</gene>
<dbReference type="RefSeq" id="WP_196280345.1">
    <property type="nucleotide sequence ID" value="NZ_JADQDQ010000001.1"/>
</dbReference>
<organism evidence="2 3">
    <name type="scientific">Hymenobacter jeongseonensis</name>
    <dbReference type="NCBI Taxonomy" id="2791027"/>
    <lineage>
        <taxon>Bacteria</taxon>
        <taxon>Pseudomonadati</taxon>
        <taxon>Bacteroidota</taxon>
        <taxon>Cytophagia</taxon>
        <taxon>Cytophagales</taxon>
        <taxon>Hymenobacteraceae</taxon>
        <taxon>Hymenobacter</taxon>
    </lineage>
</organism>
<comment type="caution">
    <text evidence="2">The sequence shown here is derived from an EMBL/GenBank/DDBJ whole genome shotgun (WGS) entry which is preliminary data.</text>
</comment>
<evidence type="ECO:0000313" key="2">
    <source>
        <dbReference type="EMBL" id="MBF9235960.1"/>
    </source>
</evidence>
<protein>
    <submittedName>
        <fullName evidence="2">Uncharacterized protein</fullName>
    </submittedName>
</protein>
<dbReference type="EMBL" id="JADQDQ010000001">
    <property type="protein sequence ID" value="MBF9235960.1"/>
    <property type="molecule type" value="Genomic_DNA"/>
</dbReference>